<protein>
    <submittedName>
        <fullName evidence="1">Uncharacterized protein</fullName>
    </submittedName>
</protein>
<reference evidence="1" key="1">
    <citation type="submission" date="2018-02" db="EMBL/GenBank/DDBJ databases">
        <title>Rhizophora mucronata_Transcriptome.</title>
        <authorList>
            <person name="Meera S.P."/>
            <person name="Sreeshan A."/>
            <person name="Augustine A."/>
        </authorList>
    </citation>
    <scope>NUCLEOTIDE SEQUENCE</scope>
    <source>
        <tissue evidence="1">Leaf</tissue>
    </source>
</reference>
<organism evidence="1">
    <name type="scientific">Rhizophora mucronata</name>
    <name type="common">Asiatic mangrove</name>
    <dbReference type="NCBI Taxonomy" id="61149"/>
    <lineage>
        <taxon>Eukaryota</taxon>
        <taxon>Viridiplantae</taxon>
        <taxon>Streptophyta</taxon>
        <taxon>Embryophyta</taxon>
        <taxon>Tracheophyta</taxon>
        <taxon>Spermatophyta</taxon>
        <taxon>Magnoliopsida</taxon>
        <taxon>eudicotyledons</taxon>
        <taxon>Gunneridae</taxon>
        <taxon>Pentapetalae</taxon>
        <taxon>rosids</taxon>
        <taxon>fabids</taxon>
        <taxon>Malpighiales</taxon>
        <taxon>Rhizophoraceae</taxon>
        <taxon>Rhizophora</taxon>
    </lineage>
</organism>
<name>A0A2P2K9U5_RHIMU</name>
<dbReference type="AlphaFoldDB" id="A0A2P2K9U5"/>
<accession>A0A2P2K9U5</accession>
<sequence length="46" mass="5101">MSCFQLHEMIDTNTTRQEMMGEVSLVYSFPLSSLLSHPSSPGSNPI</sequence>
<proteinExistence type="predicted"/>
<dbReference type="EMBL" id="GGEC01022012">
    <property type="protein sequence ID" value="MBX02496.1"/>
    <property type="molecule type" value="Transcribed_RNA"/>
</dbReference>
<evidence type="ECO:0000313" key="1">
    <source>
        <dbReference type="EMBL" id="MBX02496.1"/>
    </source>
</evidence>